<accession>A0A8E4QJ68</accession>
<evidence type="ECO:0000313" key="2">
    <source>
        <dbReference type="EMBL" id="QPB10669.1"/>
    </source>
</evidence>
<gene>
    <name evidence="2" type="primary">E</name>
</gene>
<reference evidence="2" key="1">
    <citation type="journal article" date="2021" name="Virology (Lond)">
        <title>RNA virome abundance and diversity is associated with host age in a bird species.</title>
        <authorList>
            <person name="Wille M."/>
            <person name="Shi M."/>
            <person name="Hurt A.C."/>
            <person name="Klaassen M."/>
            <person name="Holmes E.C."/>
        </authorList>
    </citation>
    <scope>NUCLEOTIDE SEQUENCE</scope>
    <source>
        <strain evidence="2">MW01_1o</strain>
    </source>
</reference>
<dbReference type="EMBL" id="MT993565">
    <property type="protein sequence ID" value="QPB10669.1"/>
    <property type="molecule type" value="Genomic_RNA"/>
</dbReference>
<keyword evidence="1" id="KW-0472">Membrane</keyword>
<protein>
    <submittedName>
        <fullName evidence="2">Envelope protein</fullName>
    </submittedName>
</protein>
<keyword evidence="2" id="KW-0261">Viral envelope protein</keyword>
<organism evidence="2">
    <name type="scientific">Shorebird deltacoronavirus</name>
    <dbReference type="NCBI Taxonomy" id="2776968"/>
    <lineage>
        <taxon>Viruses</taxon>
        <taxon>Riboviria</taxon>
        <taxon>Orthornavirae</taxon>
        <taxon>Pisuviricota</taxon>
        <taxon>Pisoniviricetes</taxon>
        <taxon>Nidovirales</taxon>
        <taxon>Cornidovirineae</taxon>
        <taxon>Coronaviridae</taxon>
        <taxon>Orthocoronavirinae</taxon>
        <taxon>Deltacoronavirus</taxon>
    </lineage>
</organism>
<sequence>MVESSWDITIPGTYVVAALIVLGVCVALLFINTCLACIKLLYKCYSGASVLFNPMIVYYKSKSPNISEDFVKVHQFPRNNYV</sequence>
<keyword evidence="1" id="KW-1133">Transmembrane helix</keyword>
<evidence type="ECO:0000256" key="1">
    <source>
        <dbReference type="SAM" id="Phobius"/>
    </source>
</evidence>
<keyword evidence="1" id="KW-0812">Transmembrane</keyword>
<feature type="transmembrane region" description="Helical" evidence="1">
    <location>
        <begin position="12"/>
        <end position="38"/>
    </location>
</feature>
<proteinExistence type="predicted"/>
<keyword evidence="2" id="KW-0946">Virion</keyword>
<dbReference type="GO" id="GO:0019031">
    <property type="term" value="C:viral envelope"/>
    <property type="evidence" value="ECO:0007669"/>
    <property type="project" value="UniProtKB-KW"/>
</dbReference>
<name>A0A8E4QJ68_9NIDO</name>